<keyword evidence="7" id="KW-1185">Reference proteome</keyword>
<name>A0A0R1V4R4_9LACO</name>
<dbReference type="GO" id="GO:0008168">
    <property type="term" value="F:methyltransferase activity"/>
    <property type="evidence" value="ECO:0007669"/>
    <property type="project" value="UniProtKB-KW"/>
</dbReference>
<gene>
    <name evidence="6" type="ORF">FD50_GL000894</name>
</gene>
<evidence type="ECO:0000256" key="1">
    <source>
        <dbReference type="ARBA" id="ARBA00022603"/>
    </source>
</evidence>
<keyword evidence="1 6" id="KW-0489">Methyltransferase</keyword>
<dbReference type="PATRIC" id="fig|1423801.4.peg.908"/>
<dbReference type="Pfam" id="PF10672">
    <property type="entry name" value="Methyltrans_SAM"/>
    <property type="match status" value="1"/>
</dbReference>
<dbReference type="Pfam" id="PF17785">
    <property type="entry name" value="PUA_3"/>
    <property type="match status" value="1"/>
</dbReference>
<dbReference type="CDD" id="cd11572">
    <property type="entry name" value="RlmI_M_like"/>
    <property type="match status" value="1"/>
</dbReference>
<dbReference type="Gene3D" id="3.40.50.150">
    <property type="entry name" value="Vaccinia Virus protein VP39"/>
    <property type="match status" value="1"/>
</dbReference>
<evidence type="ECO:0000259" key="5">
    <source>
        <dbReference type="Pfam" id="PF17785"/>
    </source>
</evidence>
<dbReference type="Gene3D" id="2.30.130.10">
    <property type="entry name" value="PUA domain"/>
    <property type="match status" value="1"/>
</dbReference>
<dbReference type="PANTHER" id="PTHR43042:SF3">
    <property type="entry name" value="RIBOSOMAL RNA LARGE SUBUNIT METHYLTRANSFERASE YWBD-RELATED"/>
    <property type="match status" value="1"/>
</dbReference>
<proteinExistence type="predicted"/>
<keyword evidence="2 6" id="KW-0808">Transferase</keyword>
<evidence type="ECO:0000256" key="3">
    <source>
        <dbReference type="ARBA" id="ARBA00022691"/>
    </source>
</evidence>
<evidence type="ECO:0000259" key="4">
    <source>
        <dbReference type="Pfam" id="PF10672"/>
    </source>
</evidence>
<feature type="domain" description="RlmI-like PUA" evidence="5">
    <location>
        <begin position="9"/>
        <end position="69"/>
    </location>
</feature>
<evidence type="ECO:0000256" key="2">
    <source>
        <dbReference type="ARBA" id="ARBA00022679"/>
    </source>
</evidence>
<dbReference type="GO" id="GO:0032259">
    <property type="term" value="P:methylation"/>
    <property type="evidence" value="ECO:0007669"/>
    <property type="project" value="UniProtKB-KW"/>
</dbReference>
<dbReference type="CDD" id="cd02440">
    <property type="entry name" value="AdoMet_MTases"/>
    <property type="match status" value="1"/>
</dbReference>
<reference evidence="6 7" key="1">
    <citation type="journal article" date="2015" name="Genome Announc.">
        <title>Expanding the biotechnology potential of lactobacilli through comparative genomics of 213 strains and associated genera.</title>
        <authorList>
            <person name="Sun Z."/>
            <person name="Harris H.M."/>
            <person name="McCann A."/>
            <person name="Guo C."/>
            <person name="Argimon S."/>
            <person name="Zhang W."/>
            <person name="Yang X."/>
            <person name="Jeffery I.B."/>
            <person name="Cooney J.C."/>
            <person name="Kagawa T.F."/>
            <person name="Liu W."/>
            <person name="Song Y."/>
            <person name="Salvetti E."/>
            <person name="Wrobel A."/>
            <person name="Rasinkangas P."/>
            <person name="Parkhill J."/>
            <person name="Rea M.C."/>
            <person name="O'Sullivan O."/>
            <person name="Ritari J."/>
            <person name="Douillard F.P."/>
            <person name="Paul Ross R."/>
            <person name="Yang R."/>
            <person name="Briner A.E."/>
            <person name="Felis G.E."/>
            <person name="de Vos W.M."/>
            <person name="Barrangou R."/>
            <person name="Klaenhammer T.R."/>
            <person name="Caufield P.W."/>
            <person name="Cui Y."/>
            <person name="Zhang H."/>
            <person name="O'Toole P.W."/>
        </authorList>
    </citation>
    <scope>NUCLEOTIDE SEQUENCE [LARGE SCALE GENOMIC DNA]</scope>
    <source>
        <strain evidence="6 7">DSM 16230</strain>
    </source>
</reference>
<organism evidence="6 7">
    <name type="scientific">Liquorilactobacillus satsumensis DSM 16230 = JCM 12392</name>
    <dbReference type="NCBI Taxonomy" id="1423801"/>
    <lineage>
        <taxon>Bacteria</taxon>
        <taxon>Bacillati</taxon>
        <taxon>Bacillota</taxon>
        <taxon>Bacilli</taxon>
        <taxon>Lactobacillales</taxon>
        <taxon>Lactobacillaceae</taxon>
        <taxon>Liquorilactobacillus</taxon>
    </lineage>
</organism>
<accession>A0A0R1V4R4</accession>
<dbReference type="STRING" id="1423801.FD50_GL000894"/>
<dbReference type="PANTHER" id="PTHR43042">
    <property type="entry name" value="SAM-DEPENDENT METHYLTRANSFERASE"/>
    <property type="match status" value="1"/>
</dbReference>
<dbReference type="Gene3D" id="3.30.750.80">
    <property type="entry name" value="RNA methyltransferase domain (HRMD) like"/>
    <property type="match status" value="1"/>
</dbReference>
<evidence type="ECO:0000313" key="6">
    <source>
        <dbReference type="EMBL" id="KRM00584.1"/>
    </source>
</evidence>
<comment type="caution">
    <text evidence="6">The sequence shown here is derived from an EMBL/GenBank/DDBJ whole genome shotgun (WGS) entry which is preliminary data.</text>
</comment>
<feature type="domain" description="S-adenosylmethionine-dependent methyltransferase" evidence="4">
    <location>
        <begin position="150"/>
        <end position="346"/>
    </location>
</feature>
<dbReference type="InterPro" id="IPR041532">
    <property type="entry name" value="RlmI-like_PUA"/>
</dbReference>
<sequence>MEIQNLKTIEITKQAARKYSDGYPRLNVRDFVERYAGADGEFIRLVCEKSFVAYAYLAKQRNNDGWILATKEQAVPNQEFFRKLFTMAQIRRKAFYYQAETNAFRFFNGAGDGLGGITIDYYAGYYVFTFDNKGIYYQRAELYRAFAEAVPDANGVYEKLQFNVQKDALKTQHVSGQTAPEKLEILQEGLRLQVALNAGMLEASLDKRVLMNALLDGRAAAKIVLNLFSDDGALSIAAMRGGAFKTVNVDLTAKAMKQAAENFTLNGITPEKQELRALDVTSYLDYAQKHHIKYDMVIIDPPVFVRSKRGTFSLTKDYPALIVAALKTVKKGGSLVLTANTPTLTLKQFKVLLTDVFRKTGCSFELGDIFTAPEDFVLNKKEHVGSAFKSIVVTVG</sequence>
<dbReference type="InterPro" id="IPR015947">
    <property type="entry name" value="PUA-like_sf"/>
</dbReference>
<dbReference type="Proteomes" id="UP000051166">
    <property type="component" value="Unassembled WGS sequence"/>
</dbReference>
<protein>
    <submittedName>
        <fullName evidence="6">AdoMet-dependent methyltransferase</fullName>
    </submittedName>
</protein>
<dbReference type="InterPro" id="IPR019614">
    <property type="entry name" value="SAM-dep_methyl-trfase"/>
</dbReference>
<dbReference type="InterPro" id="IPR036974">
    <property type="entry name" value="PUA_sf"/>
</dbReference>
<dbReference type="InterPro" id="IPR029063">
    <property type="entry name" value="SAM-dependent_MTases_sf"/>
</dbReference>
<keyword evidence="3" id="KW-0949">S-adenosyl-L-methionine</keyword>
<dbReference type="GO" id="GO:0003723">
    <property type="term" value="F:RNA binding"/>
    <property type="evidence" value="ECO:0007669"/>
    <property type="project" value="InterPro"/>
</dbReference>
<dbReference type="SUPFAM" id="SSF53335">
    <property type="entry name" value="S-adenosyl-L-methionine-dependent methyltransferases"/>
    <property type="match status" value="1"/>
</dbReference>
<dbReference type="AlphaFoldDB" id="A0A0R1V4R4"/>
<dbReference type="SUPFAM" id="SSF88697">
    <property type="entry name" value="PUA domain-like"/>
    <property type="match status" value="1"/>
</dbReference>
<dbReference type="EMBL" id="AZFQ01000006">
    <property type="protein sequence ID" value="KRM00584.1"/>
    <property type="molecule type" value="Genomic_DNA"/>
</dbReference>
<evidence type="ECO:0000313" key="7">
    <source>
        <dbReference type="Proteomes" id="UP000051166"/>
    </source>
</evidence>